<protein>
    <submittedName>
        <fullName evidence="1">Uncharacterized protein</fullName>
    </submittedName>
</protein>
<dbReference type="EMBL" id="OD567426">
    <property type="protein sequence ID" value="CAD7445637.1"/>
    <property type="molecule type" value="Genomic_DNA"/>
</dbReference>
<dbReference type="AlphaFoldDB" id="A0A7R9I332"/>
<reference evidence="1" key="1">
    <citation type="submission" date="2020-11" db="EMBL/GenBank/DDBJ databases">
        <authorList>
            <person name="Tran Van P."/>
        </authorList>
    </citation>
    <scope>NUCLEOTIDE SEQUENCE</scope>
</reference>
<evidence type="ECO:0000313" key="1">
    <source>
        <dbReference type="EMBL" id="CAD7445637.1"/>
    </source>
</evidence>
<proteinExistence type="predicted"/>
<organism evidence="1">
    <name type="scientific">Timema bartmani</name>
    <dbReference type="NCBI Taxonomy" id="61472"/>
    <lineage>
        <taxon>Eukaryota</taxon>
        <taxon>Metazoa</taxon>
        <taxon>Ecdysozoa</taxon>
        <taxon>Arthropoda</taxon>
        <taxon>Hexapoda</taxon>
        <taxon>Insecta</taxon>
        <taxon>Pterygota</taxon>
        <taxon>Neoptera</taxon>
        <taxon>Polyneoptera</taxon>
        <taxon>Phasmatodea</taxon>
        <taxon>Timematodea</taxon>
        <taxon>Timematoidea</taxon>
        <taxon>Timematidae</taxon>
        <taxon>Timema</taxon>
    </lineage>
</organism>
<name>A0A7R9I332_9NEOP</name>
<accession>A0A7R9I332</accession>
<sequence>MDSSSIVCPPSMSTSRALHYIVSTQQTKDTKAGILSFGNTVSNPVNNTAMCGIAAYLVQLILLYGMNSGSGSEWDTLYNRVKLGLVRTNEELLE</sequence>
<gene>
    <name evidence="1" type="ORF">TBIB3V08_LOCUS7987</name>
</gene>